<evidence type="ECO:0000313" key="2">
    <source>
        <dbReference type="EMBL" id="GBL60054.1"/>
    </source>
</evidence>
<comment type="caution">
    <text evidence="2">The sequence shown here is derived from an EMBL/GenBank/DDBJ whole genome shotgun (WGS) entry which is preliminary data.</text>
</comment>
<name>A0A4Y1ZNI1_ARAVE</name>
<dbReference type="AlphaFoldDB" id="A0A4Y1ZNI1"/>
<protein>
    <submittedName>
        <fullName evidence="2">Uncharacterized protein</fullName>
    </submittedName>
</protein>
<accession>A0A4Y1ZNI1</accession>
<sequence>MLHLHMGDVEIYGDPHEHVEGCNDAVALHAVLDDQGVGHVGIEHHGIGSDDEDSRHDTLPTEKVFKVKPRMKESSKLLT</sequence>
<feature type="region of interest" description="Disordered" evidence="1">
    <location>
        <begin position="41"/>
        <end position="60"/>
    </location>
</feature>
<evidence type="ECO:0000256" key="1">
    <source>
        <dbReference type="SAM" id="MobiDB-lite"/>
    </source>
</evidence>
<dbReference type="Proteomes" id="UP000499080">
    <property type="component" value="Unassembled WGS sequence"/>
</dbReference>
<reference evidence="2 3" key="1">
    <citation type="journal article" date="2019" name="Sci. Rep.">
        <title>Orb-weaving spider Araneus ventricosus genome elucidates the spidroin gene catalogue.</title>
        <authorList>
            <person name="Kono N."/>
            <person name="Nakamura H."/>
            <person name="Ohtoshi R."/>
            <person name="Moran D.A.P."/>
            <person name="Shinohara A."/>
            <person name="Yoshida Y."/>
            <person name="Fujiwara M."/>
            <person name="Mori M."/>
            <person name="Tomita M."/>
            <person name="Arakawa K."/>
        </authorList>
    </citation>
    <scope>NUCLEOTIDE SEQUENCE [LARGE SCALE GENOMIC DNA]</scope>
</reference>
<proteinExistence type="predicted"/>
<gene>
    <name evidence="2" type="ORF">AVEN_69144_1</name>
</gene>
<keyword evidence="3" id="KW-1185">Reference proteome</keyword>
<organism evidence="2 3">
    <name type="scientific">Araneus ventricosus</name>
    <name type="common">Orbweaver spider</name>
    <name type="synonym">Epeira ventricosa</name>
    <dbReference type="NCBI Taxonomy" id="182803"/>
    <lineage>
        <taxon>Eukaryota</taxon>
        <taxon>Metazoa</taxon>
        <taxon>Ecdysozoa</taxon>
        <taxon>Arthropoda</taxon>
        <taxon>Chelicerata</taxon>
        <taxon>Arachnida</taxon>
        <taxon>Araneae</taxon>
        <taxon>Araneomorphae</taxon>
        <taxon>Entelegynae</taxon>
        <taxon>Araneoidea</taxon>
        <taxon>Araneidae</taxon>
        <taxon>Araneus</taxon>
    </lineage>
</organism>
<dbReference type="EMBL" id="BGPR01151605">
    <property type="protein sequence ID" value="GBL60054.1"/>
    <property type="molecule type" value="Genomic_DNA"/>
</dbReference>
<evidence type="ECO:0000313" key="3">
    <source>
        <dbReference type="Proteomes" id="UP000499080"/>
    </source>
</evidence>